<dbReference type="OrthoDB" id="10527594at2759"/>
<protein>
    <recommendedName>
        <fullName evidence="3">Leucine Rich Repeat family protein</fullName>
    </recommendedName>
</protein>
<organism evidence="1 2">
    <name type="scientific">Tritrichomonas foetus</name>
    <dbReference type="NCBI Taxonomy" id="1144522"/>
    <lineage>
        <taxon>Eukaryota</taxon>
        <taxon>Metamonada</taxon>
        <taxon>Parabasalia</taxon>
        <taxon>Tritrichomonadida</taxon>
        <taxon>Tritrichomonadidae</taxon>
        <taxon>Tritrichomonas</taxon>
    </lineage>
</organism>
<dbReference type="SUPFAM" id="SSF52047">
    <property type="entry name" value="RNI-like"/>
    <property type="match status" value="1"/>
</dbReference>
<dbReference type="RefSeq" id="XP_068346207.1">
    <property type="nucleotide sequence ID" value="XM_068496419.1"/>
</dbReference>
<dbReference type="InterPro" id="IPR032675">
    <property type="entry name" value="LRR_dom_sf"/>
</dbReference>
<dbReference type="VEuPathDB" id="TrichDB:TRFO_12089"/>
<name>A0A1J4J085_9EUKA</name>
<dbReference type="PROSITE" id="PS51257">
    <property type="entry name" value="PROKAR_LIPOPROTEIN"/>
    <property type="match status" value="1"/>
</dbReference>
<proteinExistence type="predicted"/>
<dbReference type="AlphaFoldDB" id="A0A1J4J085"/>
<dbReference type="Gene3D" id="3.80.10.10">
    <property type="entry name" value="Ribonuclease Inhibitor"/>
    <property type="match status" value="1"/>
</dbReference>
<evidence type="ECO:0000313" key="1">
    <source>
        <dbReference type="EMBL" id="OHS93070.1"/>
    </source>
</evidence>
<keyword evidence="2" id="KW-1185">Reference proteome</keyword>
<evidence type="ECO:0000313" key="2">
    <source>
        <dbReference type="Proteomes" id="UP000179807"/>
    </source>
</evidence>
<dbReference type="EMBL" id="MLAK01001437">
    <property type="protein sequence ID" value="OHS93070.1"/>
    <property type="molecule type" value="Genomic_DNA"/>
</dbReference>
<sequence>MMFPRNSLNEIKNLSPVFSAYSCQIIVYQKVTQLKDDDTDGEERYLLIATPGVFLLKKKFFGVMSILMTFPYADIRKLEVKKNYVKIHSKQQILAFKSLQQINYASRIHGIRLALFGYGRSKDMIYELDLDQGVSIDFERQNFTYEPTSKIVDIFLSNIIRLNIKDQREDLKNICSWLNSEIHETLEITPSLISKPYLSAIAATLATDDELTEIRIKDIPFNNAQLFLISILQKNSSISRIIFSNVSFEGTFESFIEFMKSEHCHLNKGNFHGSEWVFDNCDFNSGNFNNFLEAFIKYQQPVKILTFNRCNFSLNSFKSFSQTFLISKCFHSLEALWITGINFYVEMKEFLFQLLGSDWLLKDKRLHTLAIIDCNINIEELLNHMKLFETGIVTANLSKNLFSQAPDLSICNALSPQMNLVLENCSFCDTCLPSLFQALSNHKGQFLRLNCSEIMTSKEGWDHFSRIQSSIILPTLTELVWDRNLITPSNVGNFISFLKNQKNLTELSISDCIQADVLDNVIHDFAHFIRTSNLTSFTIQSTKPETSLGPQLFEILSQLIERRTLRVLDISGQSIGGVNMYKLVNMMYQYGNMTNFYFDHVSMTSAEYFIEIMNTLLKLNLNEMTWPKIDINKLLNKEPANKRSEIYTRIEMVKKQYLKNYKNTGSNDPADAMLTTIMRYQTIVPEQKKIHTIRKISSIGLADDATIPGVFDVYSQETQELLKECGISENNDPMKAMIIKFEKECNIETLVQKVEINE</sequence>
<dbReference type="GeneID" id="94831123"/>
<evidence type="ECO:0008006" key="3">
    <source>
        <dbReference type="Google" id="ProtNLM"/>
    </source>
</evidence>
<reference evidence="1" key="1">
    <citation type="submission" date="2016-10" db="EMBL/GenBank/DDBJ databases">
        <authorList>
            <person name="Benchimol M."/>
            <person name="Almeida L.G."/>
            <person name="Vasconcelos A.T."/>
            <person name="Perreira-Neves A."/>
            <person name="Rosa I.A."/>
            <person name="Tasca T."/>
            <person name="Bogo M.R."/>
            <person name="de Souza W."/>
        </authorList>
    </citation>
    <scope>NUCLEOTIDE SEQUENCE [LARGE SCALE GENOMIC DNA]</scope>
    <source>
        <strain evidence="1">K</strain>
    </source>
</reference>
<dbReference type="Proteomes" id="UP000179807">
    <property type="component" value="Unassembled WGS sequence"/>
</dbReference>
<accession>A0A1J4J085</accession>
<gene>
    <name evidence="1" type="ORF">TRFO_12089</name>
</gene>
<comment type="caution">
    <text evidence="1">The sequence shown here is derived from an EMBL/GenBank/DDBJ whole genome shotgun (WGS) entry which is preliminary data.</text>
</comment>